<name>A0A5A7PQ26_STRAF</name>
<evidence type="ECO:0000313" key="2">
    <source>
        <dbReference type="Proteomes" id="UP000325081"/>
    </source>
</evidence>
<gene>
    <name evidence="1" type="ORF">STAS_11250</name>
</gene>
<sequence length="102" mass="11678">MPMNCLTICLFEIKCLCSDGYQLPPVHLECCENTNSIHVLRFISTNTTKLLSVNTTTVAVHENFEPNVAQKPMHERNITPVCQLSHKNWLDFFLFPVVIIKC</sequence>
<accession>A0A5A7PQ26</accession>
<comment type="caution">
    <text evidence="1">The sequence shown here is derived from an EMBL/GenBank/DDBJ whole genome shotgun (WGS) entry which is preliminary data.</text>
</comment>
<organism evidence="1 2">
    <name type="scientific">Striga asiatica</name>
    <name type="common">Asiatic witchweed</name>
    <name type="synonym">Buchnera asiatica</name>
    <dbReference type="NCBI Taxonomy" id="4170"/>
    <lineage>
        <taxon>Eukaryota</taxon>
        <taxon>Viridiplantae</taxon>
        <taxon>Streptophyta</taxon>
        <taxon>Embryophyta</taxon>
        <taxon>Tracheophyta</taxon>
        <taxon>Spermatophyta</taxon>
        <taxon>Magnoliopsida</taxon>
        <taxon>eudicotyledons</taxon>
        <taxon>Gunneridae</taxon>
        <taxon>Pentapetalae</taxon>
        <taxon>asterids</taxon>
        <taxon>lamiids</taxon>
        <taxon>Lamiales</taxon>
        <taxon>Orobanchaceae</taxon>
        <taxon>Buchnereae</taxon>
        <taxon>Striga</taxon>
    </lineage>
</organism>
<reference evidence="2" key="1">
    <citation type="journal article" date="2019" name="Curr. Biol.">
        <title>Genome Sequence of Striga asiatica Provides Insight into the Evolution of Plant Parasitism.</title>
        <authorList>
            <person name="Yoshida S."/>
            <person name="Kim S."/>
            <person name="Wafula E.K."/>
            <person name="Tanskanen J."/>
            <person name="Kim Y.M."/>
            <person name="Honaas L."/>
            <person name="Yang Z."/>
            <person name="Spallek T."/>
            <person name="Conn C.E."/>
            <person name="Ichihashi Y."/>
            <person name="Cheong K."/>
            <person name="Cui S."/>
            <person name="Der J.P."/>
            <person name="Gundlach H."/>
            <person name="Jiao Y."/>
            <person name="Hori C."/>
            <person name="Ishida J.K."/>
            <person name="Kasahara H."/>
            <person name="Kiba T."/>
            <person name="Kim M.S."/>
            <person name="Koo N."/>
            <person name="Laohavisit A."/>
            <person name="Lee Y.H."/>
            <person name="Lumba S."/>
            <person name="McCourt P."/>
            <person name="Mortimer J.C."/>
            <person name="Mutuku J.M."/>
            <person name="Nomura T."/>
            <person name="Sasaki-Sekimoto Y."/>
            <person name="Seto Y."/>
            <person name="Wang Y."/>
            <person name="Wakatake T."/>
            <person name="Sakakibara H."/>
            <person name="Demura T."/>
            <person name="Yamaguchi S."/>
            <person name="Yoneyama K."/>
            <person name="Manabe R.I."/>
            <person name="Nelson D.C."/>
            <person name="Schulman A.H."/>
            <person name="Timko M.P."/>
            <person name="dePamphilis C.W."/>
            <person name="Choi D."/>
            <person name="Shirasu K."/>
        </authorList>
    </citation>
    <scope>NUCLEOTIDE SEQUENCE [LARGE SCALE GENOMIC DNA]</scope>
    <source>
        <strain evidence="2">cv. UVA1</strain>
    </source>
</reference>
<keyword evidence="1" id="KW-0808">Transferase</keyword>
<dbReference type="GO" id="GO:0016757">
    <property type="term" value="F:glycosyltransferase activity"/>
    <property type="evidence" value="ECO:0007669"/>
    <property type="project" value="UniProtKB-KW"/>
</dbReference>
<protein>
    <submittedName>
        <fullName evidence="1">2-N-acetylglucosaminyltransferase</fullName>
    </submittedName>
</protein>
<dbReference type="EMBL" id="BKCP01004960">
    <property type="protein sequence ID" value="GER34983.1"/>
    <property type="molecule type" value="Genomic_DNA"/>
</dbReference>
<dbReference type="Proteomes" id="UP000325081">
    <property type="component" value="Unassembled WGS sequence"/>
</dbReference>
<keyword evidence="2" id="KW-1185">Reference proteome</keyword>
<evidence type="ECO:0000313" key="1">
    <source>
        <dbReference type="EMBL" id="GER34983.1"/>
    </source>
</evidence>
<keyword evidence="1" id="KW-0328">Glycosyltransferase</keyword>
<proteinExistence type="predicted"/>
<dbReference type="AlphaFoldDB" id="A0A5A7PQ26"/>